<organism evidence="2 3">
    <name type="scientific">Macrophomina phaseolina</name>
    <dbReference type="NCBI Taxonomy" id="35725"/>
    <lineage>
        <taxon>Eukaryota</taxon>
        <taxon>Fungi</taxon>
        <taxon>Dikarya</taxon>
        <taxon>Ascomycota</taxon>
        <taxon>Pezizomycotina</taxon>
        <taxon>Dothideomycetes</taxon>
        <taxon>Dothideomycetes incertae sedis</taxon>
        <taxon>Botryosphaeriales</taxon>
        <taxon>Botryosphaeriaceae</taxon>
        <taxon>Macrophomina</taxon>
    </lineage>
</organism>
<comment type="caution">
    <text evidence="2">The sequence shown here is derived from an EMBL/GenBank/DDBJ whole genome shotgun (WGS) entry which is preliminary data.</text>
</comment>
<name>A0ABQ8GS31_9PEZI</name>
<evidence type="ECO:0000256" key="1">
    <source>
        <dbReference type="SAM" id="MobiDB-lite"/>
    </source>
</evidence>
<feature type="region of interest" description="Disordered" evidence="1">
    <location>
        <begin position="62"/>
        <end position="87"/>
    </location>
</feature>
<gene>
    <name evidence="2" type="ORF">B0J12DRAFT_165030</name>
</gene>
<feature type="compositionally biased region" description="Basic and acidic residues" evidence="1">
    <location>
        <begin position="62"/>
        <end position="77"/>
    </location>
</feature>
<protein>
    <submittedName>
        <fullName evidence="2">Uncharacterized protein</fullName>
    </submittedName>
</protein>
<dbReference type="PANTHER" id="PTHR38166:SF1">
    <property type="entry name" value="C2H2-TYPE DOMAIN-CONTAINING PROTEIN"/>
    <property type="match status" value="1"/>
</dbReference>
<keyword evidence="3" id="KW-1185">Reference proteome</keyword>
<dbReference type="Proteomes" id="UP000774617">
    <property type="component" value="Unassembled WGS sequence"/>
</dbReference>
<evidence type="ECO:0000313" key="2">
    <source>
        <dbReference type="EMBL" id="KAH7063292.1"/>
    </source>
</evidence>
<accession>A0ABQ8GS31</accession>
<sequence length="142" mass="16705">MEARSSSLPASISIDFPVEVREHLYTCHMDPHQCLRCQKSTLSQFELESHLKAPNTCAPRERLDSQTFGRDVEDQLRRRSSKGKPSEEKWTEIYNTLFLTRKKCHHLSTIRSRWPNIVNTPEKDYPRCSTESWGKYSLLNHR</sequence>
<dbReference type="PANTHER" id="PTHR38166">
    <property type="entry name" value="C2H2-TYPE DOMAIN-CONTAINING PROTEIN-RELATED"/>
    <property type="match status" value="1"/>
</dbReference>
<proteinExistence type="predicted"/>
<dbReference type="EMBL" id="JAGTJR010000002">
    <property type="protein sequence ID" value="KAH7063292.1"/>
    <property type="molecule type" value="Genomic_DNA"/>
</dbReference>
<reference evidence="2 3" key="1">
    <citation type="journal article" date="2021" name="Nat. Commun.">
        <title>Genetic determinants of endophytism in the Arabidopsis root mycobiome.</title>
        <authorList>
            <person name="Mesny F."/>
            <person name="Miyauchi S."/>
            <person name="Thiergart T."/>
            <person name="Pickel B."/>
            <person name="Atanasova L."/>
            <person name="Karlsson M."/>
            <person name="Huettel B."/>
            <person name="Barry K.W."/>
            <person name="Haridas S."/>
            <person name="Chen C."/>
            <person name="Bauer D."/>
            <person name="Andreopoulos W."/>
            <person name="Pangilinan J."/>
            <person name="LaButti K."/>
            <person name="Riley R."/>
            <person name="Lipzen A."/>
            <person name="Clum A."/>
            <person name="Drula E."/>
            <person name="Henrissat B."/>
            <person name="Kohler A."/>
            <person name="Grigoriev I.V."/>
            <person name="Martin F.M."/>
            <person name="Hacquard S."/>
        </authorList>
    </citation>
    <scope>NUCLEOTIDE SEQUENCE [LARGE SCALE GENOMIC DNA]</scope>
    <source>
        <strain evidence="2 3">MPI-SDFR-AT-0080</strain>
    </source>
</reference>
<evidence type="ECO:0000313" key="3">
    <source>
        <dbReference type="Proteomes" id="UP000774617"/>
    </source>
</evidence>